<name>A0A4U8UL80_STECR</name>
<dbReference type="AlphaFoldDB" id="A0A4U8UL80"/>
<gene>
    <name evidence="1" type="ORF">L596_000671</name>
</gene>
<dbReference type="Proteomes" id="UP000298663">
    <property type="component" value="Chromosome X"/>
</dbReference>
<comment type="caution">
    <text evidence="1">The sequence shown here is derived from an EMBL/GenBank/DDBJ whole genome shotgun (WGS) entry which is preliminary data.</text>
</comment>
<keyword evidence="2" id="KW-1185">Reference proteome</keyword>
<sequence>MGTTSGQLGMDAHSSSNLIVNNSAGLFPSGTVGNISIEEDASADMTEFQAQPSDWAYYVREGLEQKAGLDRDLLLKTTPTFERNEEKCFGLQFHVTNHHRPYGCMAYSLLRPHVFACDGRTVDMWSWDNNQVHRVKSFDLLHGNHFVEARKSERTSQSTG</sequence>
<dbReference type="OrthoDB" id="10262360at2759"/>
<evidence type="ECO:0000313" key="2">
    <source>
        <dbReference type="Proteomes" id="UP000298663"/>
    </source>
</evidence>
<accession>A0A4U8UL80</accession>
<protein>
    <submittedName>
        <fullName evidence="1">Uncharacterized protein</fullName>
    </submittedName>
</protein>
<proteinExistence type="predicted"/>
<dbReference type="EMBL" id="AZBU02000001">
    <property type="protein sequence ID" value="TMS32877.1"/>
    <property type="molecule type" value="Genomic_DNA"/>
</dbReference>
<organism evidence="1 2">
    <name type="scientific">Steinernema carpocapsae</name>
    <name type="common">Entomopathogenic nematode</name>
    <dbReference type="NCBI Taxonomy" id="34508"/>
    <lineage>
        <taxon>Eukaryota</taxon>
        <taxon>Metazoa</taxon>
        <taxon>Ecdysozoa</taxon>
        <taxon>Nematoda</taxon>
        <taxon>Chromadorea</taxon>
        <taxon>Rhabditida</taxon>
        <taxon>Tylenchina</taxon>
        <taxon>Panagrolaimomorpha</taxon>
        <taxon>Strongyloidoidea</taxon>
        <taxon>Steinernematidae</taxon>
        <taxon>Steinernema</taxon>
    </lineage>
</organism>
<reference evidence="1 2" key="2">
    <citation type="journal article" date="2019" name="G3 (Bethesda)">
        <title>Hybrid Assembly of the Genome of the Entomopathogenic Nematode Steinernema carpocapsae Identifies the X-Chromosome.</title>
        <authorList>
            <person name="Serra L."/>
            <person name="Macchietto M."/>
            <person name="Macias-Munoz A."/>
            <person name="McGill C.J."/>
            <person name="Rodriguez I.M."/>
            <person name="Rodriguez B."/>
            <person name="Murad R."/>
            <person name="Mortazavi A."/>
        </authorList>
    </citation>
    <scope>NUCLEOTIDE SEQUENCE [LARGE SCALE GENOMIC DNA]</scope>
    <source>
        <strain evidence="1 2">ALL</strain>
    </source>
</reference>
<evidence type="ECO:0000313" key="1">
    <source>
        <dbReference type="EMBL" id="TMS32877.1"/>
    </source>
</evidence>
<dbReference type="EMBL" id="CM016762">
    <property type="protein sequence ID" value="TMS32877.1"/>
    <property type="molecule type" value="Genomic_DNA"/>
</dbReference>
<reference evidence="1 2" key="1">
    <citation type="journal article" date="2015" name="Genome Biol.">
        <title>Comparative genomics of Steinernema reveals deeply conserved gene regulatory networks.</title>
        <authorList>
            <person name="Dillman A.R."/>
            <person name="Macchietto M."/>
            <person name="Porter C.F."/>
            <person name="Rogers A."/>
            <person name="Williams B."/>
            <person name="Antoshechkin I."/>
            <person name="Lee M.M."/>
            <person name="Goodwin Z."/>
            <person name="Lu X."/>
            <person name="Lewis E.E."/>
            <person name="Goodrich-Blair H."/>
            <person name="Stock S.P."/>
            <person name="Adams B.J."/>
            <person name="Sternberg P.W."/>
            <person name="Mortazavi A."/>
        </authorList>
    </citation>
    <scope>NUCLEOTIDE SEQUENCE [LARGE SCALE GENOMIC DNA]</scope>
    <source>
        <strain evidence="1 2">ALL</strain>
    </source>
</reference>